<dbReference type="InterPro" id="IPR003029">
    <property type="entry name" value="S1_domain"/>
</dbReference>
<dbReference type="SUPFAM" id="SSF50249">
    <property type="entry name" value="Nucleic acid-binding proteins"/>
    <property type="match status" value="1"/>
</dbReference>
<sequence>MAAATEDIFTKLDHLSLLSKVVLVLETHTGLGDVVLAKFITGLGRSCETVDEFNSKVQENGAQMADYFVCTLFTIIHTIRRPKPPKPEKVSKKDSNKRNRDGCELYTVHKGRVAKVMDNGFFVQLNDQGGREGLVHVSQISNRRIRNAKDVVKRDQEVYVKVVSVSGRKLSLSMRDVNQRTGKDLLPLEKKSSEGDGLRTNPLVSKDRPVTKIGISGIRIEEEDDVFAPSRRRPSKRMSSPEKWELRKRLRLKPGRTAGFFWNILWTCPL</sequence>
<accession>A0A314XJB5</accession>
<dbReference type="CDD" id="cd05684">
    <property type="entry name" value="S1_DHX8_helicase"/>
    <property type="match status" value="1"/>
</dbReference>
<dbReference type="GO" id="GO:0003723">
    <property type="term" value="F:RNA binding"/>
    <property type="evidence" value="ECO:0007669"/>
    <property type="project" value="TreeGrafter"/>
</dbReference>
<feature type="domain" description="S1 motif" evidence="2">
    <location>
        <begin position="106"/>
        <end position="175"/>
    </location>
</feature>
<feature type="compositionally biased region" description="Basic and acidic residues" evidence="1">
    <location>
        <begin position="85"/>
        <end position="102"/>
    </location>
</feature>
<organism evidence="3 4">
    <name type="scientific">Prunus yedoensis var. nudiflora</name>
    <dbReference type="NCBI Taxonomy" id="2094558"/>
    <lineage>
        <taxon>Eukaryota</taxon>
        <taxon>Viridiplantae</taxon>
        <taxon>Streptophyta</taxon>
        <taxon>Embryophyta</taxon>
        <taxon>Tracheophyta</taxon>
        <taxon>Spermatophyta</taxon>
        <taxon>Magnoliopsida</taxon>
        <taxon>eudicotyledons</taxon>
        <taxon>Gunneridae</taxon>
        <taxon>Pentapetalae</taxon>
        <taxon>rosids</taxon>
        <taxon>fabids</taxon>
        <taxon>Rosales</taxon>
        <taxon>Rosaceae</taxon>
        <taxon>Amygdaloideae</taxon>
        <taxon>Amygdaleae</taxon>
        <taxon>Prunus</taxon>
    </lineage>
</organism>
<comment type="caution">
    <text evidence="3">The sequence shown here is derived from an EMBL/GenBank/DDBJ whole genome shotgun (WGS) entry which is preliminary data.</text>
</comment>
<proteinExistence type="predicted"/>
<feature type="region of interest" description="Disordered" evidence="1">
    <location>
        <begin position="83"/>
        <end position="102"/>
    </location>
</feature>
<dbReference type="PANTHER" id="PTHR15838">
    <property type="entry name" value="NUCLEOLAR PROTEIN OF 40 KDA"/>
    <property type="match status" value="1"/>
</dbReference>
<evidence type="ECO:0000259" key="2">
    <source>
        <dbReference type="PROSITE" id="PS50126"/>
    </source>
</evidence>
<dbReference type="PROSITE" id="PS50126">
    <property type="entry name" value="S1"/>
    <property type="match status" value="1"/>
</dbReference>
<dbReference type="Pfam" id="PF00575">
    <property type="entry name" value="S1"/>
    <property type="match status" value="1"/>
</dbReference>
<keyword evidence="3" id="KW-0547">Nucleotide-binding</keyword>
<dbReference type="FunFam" id="2.40.50.140:FF:000061">
    <property type="entry name" value="ATP-dependent RNA helicase DHX8"/>
    <property type="match status" value="1"/>
</dbReference>
<evidence type="ECO:0000256" key="1">
    <source>
        <dbReference type="SAM" id="MobiDB-lite"/>
    </source>
</evidence>
<evidence type="ECO:0000313" key="4">
    <source>
        <dbReference type="Proteomes" id="UP000250321"/>
    </source>
</evidence>
<dbReference type="InterPro" id="IPR012340">
    <property type="entry name" value="NA-bd_OB-fold"/>
</dbReference>
<evidence type="ECO:0000313" key="3">
    <source>
        <dbReference type="EMBL" id="PQP91573.1"/>
    </source>
</evidence>
<dbReference type="GO" id="GO:0043489">
    <property type="term" value="P:RNA stabilization"/>
    <property type="evidence" value="ECO:0007669"/>
    <property type="project" value="TreeGrafter"/>
</dbReference>
<dbReference type="AlphaFoldDB" id="A0A314XJB5"/>
<dbReference type="GO" id="GO:0004386">
    <property type="term" value="F:helicase activity"/>
    <property type="evidence" value="ECO:0007669"/>
    <property type="project" value="UniProtKB-KW"/>
</dbReference>
<dbReference type="InterPro" id="IPR049621">
    <property type="entry name" value="S1_DHX8_helicase"/>
</dbReference>
<reference evidence="3 4" key="1">
    <citation type="submission" date="2018-02" db="EMBL/GenBank/DDBJ databases">
        <title>Draft genome of wild Prunus yedoensis var. nudiflora.</title>
        <authorList>
            <person name="Baek S."/>
            <person name="Kim J.-H."/>
            <person name="Choi K."/>
            <person name="Kim G.-B."/>
            <person name="Cho A."/>
            <person name="Jang H."/>
            <person name="Shin C.-H."/>
            <person name="Yu H.-J."/>
            <person name="Mun J.-H."/>
        </authorList>
    </citation>
    <scope>NUCLEOTIDE SEQUENCE [LARGE SCALE GENOMIC DNA]</scope>
    <source>
        <strain evidence="4">cv. Jeju island</strain>
        <tissue evidence="3">Leaf</tissue>
    </source>
</reference>
<dbReference type="OrthoDB" id="1713720at2759"/>
<gene>
    <name evidence="3" type="ORF">Pyn_38957</name>
</gene>
<keyword evidence="3" id="KW-0378">Hydrolase</keyword>
<dbReference type="Gene3D" id="2.40.50.140">
    <property type="entry name" value="Nucleic acid-binding proteins"/>
    <property type="match status" value="1"/>
</dbReference>
<protein>
    <submittedName>
        <fullName evidence="3">Putative pre-mRNA-splicing factor ATP-dependent RNA helicase DEAH5</fullName>
    </submittedName>
</protein>
<name>A0A314XJB5_PRUYE</name>
<dbReference type="EMBL" id="PJQY01002685">
    <property type="protein sequence ID" value="PQP91573.1"/>
    <property type="molecule type" value="Genomic_DNA"/>
</dbReference>
<keyword evidence="3" id="KW-0347">Helicase</keyword>
<keyword evidence="4" id="KW-1185">Reference proteome</keyword>
<dbReference type="SMART" id="SM00316">
    <property type="entry name" value="S1"/>
    <property type="match status" value="1"/>
</dbReference>
<dbReference type="STRING" id="2094558.A0A314XJB5"/>
<dbReference type="Proteomes" id="UP000250321">
    <property type="component" value="Unassembled WGS sequence"/>
</dbReference>
<dbReference type="PANTHER" id="PTHR15838:SF1">
    <property type="entry name" value="ZINC FINGER CCHC DOMAIN-CONTAINING PROTEIN 17"/>
    <property type="match status" value="1"/>
</dbReference>
<keyword evidence="3" id="KW-0067">ATP-binding</keyword>